<organism evidence="5 6">
    <name type="scientific">Roseomonas nitratireducens</name>
    <dbReference type="NCBI Taxonomy" id="2820810"/>
    <lineage>
        <taxon>Bacteria</taxon>
        <taxon>Pseudomonadati</taxon>
        <taxon>Pseudomonadota</taxon>
        <taxon>Alphaproteobacteria</taxon>
        <taxon>Acetobacterales</taxon>
        <taxon>Roseomonadaceae</taxon>
        <taxon>Roseomonas</taxon>
    </lineage>
</organism>
<dbReference type="InterPro" id="IPR016169">
    <property type="entry name" value="FAD-bd_PCMH_sub2"/>
</dbReference>
<dbReference type="InterPro" id="IPR016167">
    <property type="entry name" value="FAD-bd_PCMH_sub1"/>
</dbReference>
<evidence type="ECO:0000259" key="4">
    <source>
        <dbReference type="PROSITE" id="PS51387"/>
    </source>
</evidence>
<dbReference type="Gene3D" id="3.30.43.10">
    <property type="entry name" value="Uridine Diphospho-n-acetylenolpyruvylglucosamine Reductase, domain 2"/>
    <property type="match status" value="1"/>
</dbReference>
<dbReference type="InterPro" id="IPR036683">
    <property type="entry name" value="CO_DH_flav_C_dom_sf"/>
</dbReference>
<keyword evidence="2" id="KW-0274">FAD</keyword>
<dbReference type="Gene3D" id="3.30.465.10">
    <property type="match status" value="1"/>
</dbReference>
<dbReference type="InterPro" id="IPR016166">
    <property type="entry name" value="FAD-bd_PCMH"/>
</dbReference>
<dbReference type="SMART" id="SM01092">
    <property type="entry name" value="CO_deh_flav_C"/>
    <property type="match status" value="1"/>
</dbReference>
<name>A0ABS4ATQ8_9PROT</name>
<dbReference type="Gene3D" id="3.30.390.50">
    <property type="entry name" value="CO dehydrogenase flavoprotein, C-terminal domain"/>
    <property type="match status" value="1"/>
</dbReference>
<evidence type="ECO:0000313" key="6">
    <source>
        <dbReference type="Proteomes" id="UP000680815"/>
    </source>
</evidence>
<dbReference type="Proteomes" id="UP000680815">
    <property type="component" value="Unassembled WGS sequence"/>
</dbReference>
<dbReference type="PANTHER" id="PTHR42659:SF2">
    <property type="entry name" value="XANTHINE DEHYDROGENASE SUBUNIT C-RELATED"/>
    <property type="match status" value="1"/>
</dbReference>
<dbReference type="SUPFAM" id="SSF55447">
    <property type="entry name" value="CO dehydrogenase flavoprotein C-terminal domain-like"/>
    <property type="match status" value="1"/>
</dbReference>
<gene>
    <name evidence="5" type="ORF">J5Y09_08495</name>
</gene>
<dbReference type="Pfam" id="PF03450">
    <property type="entry name" value="CO_deh_flav_C"/>
    <property type="match status" value="1"/>
</dbReference>
<dbReference type="RefSeq" id="WP_209351314.1">
    <property type="nucleotide sequence ID" value="NZ_JAGIYZ010000006.1"/>
</dbReference>
<proteinExistence type="predicted"/>
<dbReference type="InterPro" id="IPR051312">
    <property type="entry name" value="Diverse_Substr_Oxidored"/>
</dbReference>
<evidence type="ECO:0000313" key="5">
    <source>
        <dbReference type="EMBL" id="MBP0463947.1"/>
    </source>
</evidence>
<feature type="domain" description="FAD-binding PCMH-type" evidence="4">
    <location>
        <begin position="1"/>
        <end position="177"/>
    </location>
</feature>
<dbReference type="PANTHER" id="PTHR42659">
    <property type="entry name" value="XANTHINE DEHYDROGENASE SUBUNIT C-RELATED"/>
    <property type="match status" value="1"/>
</dbReference>
<dbReference type="InterPro" id="IPR002346">
    <property type="entry name" value="Mopterin_DH_FAD-bd"/>
</dbReference>
<comment type="caution">
    <text evidence="5">The sequence shown here is derived from an EMBL/GenBank/DDBJ whole genome shotgun (WGS) entry which is preliminary data.</text>
</comment>
<keyword evidence="6" id="KW-1185">Reference proteome</keyword>
<dbReference type="Pfam" id="PF00941">
    <property type="entry name" value="FAD_binding_5"/>
    <property type="match status" value="1"/>
</dbReference>
<dbReference type="InterPro" id="IPR036318">
    <property type="entry name" value="FAD-bd_PCMH-like_sf"/>
</dbReference>
<keyword evidence="1" id="KW-0285">Flavoprotein</keyword>
<evidence type="ECO:0000256" key="3">
    <source>
        <dbReference type="ARBA" id="ARBA00023002"/>
    </source>
</evidence>
<evidence type="ECO:0000256" key="1">
    <source>
        <dbReference type="ARBA" id="ARBA00022630"/>
    </source>
</evidence>
<dbReference type="InterPro" id="IPR005107">
    <property type="entry name" value="CO_DH_flav_C"/>
</dbReference>
<accession>A0ABS4ATQ8</accession>
<evidence type="ECO:0000256" key="2">
    <source>
        <dbReference type="ARBA" id="ARBA00022827"/>
    </source>
</evidence>
<reference evidence="5 6" key="1">
    <citation type="submission" date="2021-03" db="EMBL/GenBank/DDBJ databases">
        <authorList>
            <person name="So Y."/>
        </authorList>
    </citation>
    <scope>NUCLEOTIDE SEQUENCE [LARGE SCALE GENOMIC DNA]</scope>
    <source>
        <strain evidence="5 6">PWR1</strain>
    </source>
</reference>
<keyword evidence="3" id="KW-0560">Oxidoreductase</keyword>
<dbReference type="PROSITE" id="PS51387">
    <property type="entry name" value="FAD_PCMH"/>
    <property type="match status" value="1"/>
</dbReference>
<sequence>MKWPAIGYLRAGSLEDVWRARAEHGAAAQILAGGQTLLATLAFRLSEPKILIDITRIPALRGIAVQAGVLRIGALTRHAELARDPLVARHAPLLAEAAPLIAHPAIRNRGTIGGSLAYADPAAELPACVVALGATIVAASPAGERRIAAAAFFTGLLSTALRDDEVIAAVEVPVATPATRSAIVEVARRSGDYAMAGLAACLEMDGPRIATARLVFLGVGAVPALAAGAGAALAGRALDGAAIAAAQAALDADLDPPADLHGPPEMKRHLARVLLGRALGRFLPEAEKAA</sequence>
<protein>
    <submittedName>
        <fullName evidence="5">FAD binding domain-containing protein</fullName>
    </submittedName>
</protein>
<dbReference type="SUPFAM" id="SSF56176">
    <property type="entry name" value="FAD-binding/transporter-associated domain-like"/>
    <property type="match status" value="1"/>
</dbReference>
<dbReference type="EMBL" id="JAGIYZ010000006">
    <property type="protein sequence ID" value="MBP0463947.1"/>
    <property type="molecule type" value="Genomic_DNA"/>
</dbReference>